<evidence type="ECO:0000256" key="1">
    <source>
        <dbReference type="SAM" id="MobiDB-lite"/>
    </source>
</evidence>
<protein>
    <submittedName>
        <fullName evidence="2">Uncharacterized protein</fullName>
    </submittedName>
</protein>
<evidence type="ECO:0000313" key="3">
    <source>
        <dbReference type="Proteomes" id="UP000887116"/>
    </source>
</evidence>
<evidence type="ECO:0000313" key="2">
    <source>
        <dbReference type="EMBL" id="GFQ65988.1"/>
    </source>
</evidence>
<feature type="region of interest" description="Disordered" evidence="1">
    <location>
        <begin position="21"/>
        <end position="49"/>
    </location>
</feature>
<gene>
    <name evidence="2" type="ORF">TNCT_108431</name>
</gene>
<dbReference type="AlphaFoldDB" id="A0A8X6KAF5"/>
<feature type="compositionally biased region" description="Polar residues" evidence="1">
    <location>
        <begin position="24"/>
        <end position="37"/>
    </location>
</feature>
<keyword evidence="3" id="KW-1185">Reference proteome</keyword>
<reference evidence="2" key="1">
    <citation type="submission" date="2020-07" db="EMBL/GenBank/DDBJ databases">
        <title>Multicomponent nature underlies the extraordinary mechanical properties of spider dragline silk.</title>
        <authorList>
            <person name="Kono N."/>
            <person name="Nakamura H."/>
            <person name="Mori M."/>
            <person name="Yoshida Y."/>
            <person name="Ohtoshi R."/>
            <person name="Malay A.D."/>
            <person name="Moran D.A.P."/>
            <person name="Tomita M."/>
            <person name="Numata K."/>
            <person name="Arakawa K."/>
        </authorList>
    </citation>
    <scope>NUCLEOTIDE SEQUENCE</scope>
</reference>
<organism evidence="2 3">
    <name type="scientific">Trichonephila clavata</name>
    <name type="common">Joro spider</name>
    <name type="synonym">Nephila clavata</name>
    <dbReference type="NCBI Taxonomy" id="2740835"/>
    <lineage>
        <taxon>Eukaryota</taxon>
        <taxon>Metazoa</taxon>
        <taxon>Ecdysozoa</taxon>
        <taxon>Arthropoda</taxon>
        <taxon>Chelicerata</taxon>
        <taxon>Arachnida</taxon>
        <taxon>Araneae</taxon>
        <taxon>Araneomorphae</taxon>
        <taxon>Entelegynae</taxon>
        <taxon>Araneoidea</taxon>
        <taxon>Nephilidae</taxon>
        <taxon>Trichonephila</taxon>
    </lineage>
</organism>
<comment type="caution">
    <text evidence="2">The sequence shown here is derived from an EMBL/GenBank/DDBJ whole genome shotgun (WGS) entry which is preliminary data.</text>
</comment>
<accession>A0A8X6KAF5</accession>
<name>A0A8X6KAF5_TRICU</name>
<proteinExistence type="predicted"/>
<dbReference type="Proteomes" id="UP000887116">
    <property type="component" value="Unassembled WGS sequence"/>
</dbReference>
<dbReference type="EMBL" id="BMAO01030138">
    <property type="protein sequence ID" value="GFQ65988.1"/>
    <property type="molecule type" value="Genomic_DNA"/>
</dbReference>
<sequence length="114" mass="12869">MRKWFERCPQKYAVADLGVGSHTAVHTSRKNSGTKGFSAQKEKSSHNCKNVSNDINKEDLLKVISEQNPEIVVDDESIKQCRVHLTLKNLSAYKACCNRNLTPKFINPSYDKEG</sequence>
<dbReference type="OrthoDB" id="10022108at2759"/>